<dbReference type="PANTHER" id="PTHR48081">
    <property type="entry name" value="AB HYDROLASE SUPERFAMILY PROTEIN C4A8.06C"/>
    <property type="match status" value="1"/>
</dbReference>
<dbReference type="PANTHER" id="PTHR48081:SF33">
    <property type="entry name" value="KYNURENINE FORMAMIDASE"/>
    <property type="match status" value="1"/>
</dbReference>
<dbReference type="InterPro" id="IPR049492">
    <property type="entry name" value="BD-FAE-like_dom"/>
</dbReference>
<dbReference type="KEGG" id="acob:P0Y56_13505"/>
<reference evidence="3" key="1">
    <citation type="submission" date="2023-03" db="EMBL/GenBank/DDBJ databases">
        <title>Andean soil-derived lignocellulolytic bacterial consortium as a source of novel taxa and putative plastic-active enzymes.</title>
        <authorList>
            <person name="Diaz-Garcia L."/>
            <person name="Chuvochina M."/>
            <person name="Feuerriegel G."/>
            <person name="Bunk B."/>
            <person name="Sproer C."/>
            <person name="Streit W.R."/>
            <person name="Rodriguez L.M."/>
            <person name="Overmann J."/>
            <person name="Jimenez D.J."/>
        </authorList>
    </citation>
    <scope>NUCLEOTIDE SEQUENCE</scope>
    <source>
        <strain evidence="3">MAG 26</strain>
    </source>
</reference>
<accession>A0AAJ6BNI7</accession>
<evidence type="ECO:0000313" key="4">
    <source>
        <dbReference type="Proteomes" id="UP001218362"/>
    </source>
</evidence>
<protein>
    <submittedName>
        <fullName evidence="3">Alpha/beta hydrolase</fullName>
    </submittedName>
</protein>
<dbReference type="GO" id="GO:0016787">
    <property type="term" value="F:hydrolase activity"/>
    <property type="evidence" value="ECO:0007669"/>
    <property type="project" value="UniProtKB-KW"/>
</dbReference>
<evidence type="ECO:0000313" key="3">
    <source>
        <dbReference type="EMBL" id="WEK46031.1"/>
    </source>
</evidence>
<proteinExistence type="predicted"/>
<name>A0AAJ6BNI7_9SPHN</name>
<dbReference type="Proteomes" id="UP001218362">
    <property type="component" value="Chromosome"/>
</dbReference>
<dbReference type="Gene3D" id="3.40.50.1820">
    <property type="entry name" value="alpha/beta hydrolase"/>
    <property type="match status" value="1"/>
</dbReference>
<dbReference type="InterPro" id="IPR029058">
    <property type="entry name" value="AB_hydrolase_fold"/>
</dbReference>
<organism evidence="3 4">
    <name type="scientific">Candidatus Andeanibacterium colombiense</name>
    <dbReference type="NCBI Taxonomy" id="3121345"/>
    <lineage>
        <taxon>Bacteria</taxon>
        <taxon>Pseudomonadati</taxon>
        <taxon>Pseudomonadota</taxon>
        <taxon>Alphaproteobacteria</taxon>
        <taxon>Sphingomonadales</taxon>
        <taxon>Sphingomonadaceae</taxon>
        <taxon>Candidatus Andeanibacterium</taxon>
    </lineage>
</organism>
<dbReference type="AlphaFoldDB" id="A0AAJ6BNI7"/>
<feature type="domain" description="BD-FAE-like" evidence="2">
    <location>
        <begin position="55"/>
        <end position="162"/>
    </location>
</feature>
<evidence type="ECO:0000259" key="2">
    <source>
        <dbReference type="Pfam" id="PF20434"/>
    </source>
</evidence>
<dbReference type="SUPFAM" id="SSF53474">
    <property type="entry name" value="alpha/beta-Hydrolases"/>
    <property type="match status" value="1"/>
</dbReference>
<dbReference type="EMBL" id="CP119316">
    <property type="protein sequence ID" value="WEK46031.1"/>
    <property type="molecule type" value="Genomic_DNA"/>
</dbReference>
<evidence type="ECO:0000256" key="1">
    <source>
        <dbReference type="ARBA" id="ARBA00022801"/>
    </source>
</evidence>
<gene>
    <name evidence="3" type="ORF">P0Y56_13505</name>
</gene>
<dbReference type="Pfam" id="PF20434">
    <property type="entry name" value="BD-FAE"/>
    <property type="match status" value="1"/>
</dbReference>
<sequence length="285" mass="30907">MDRKSFHAKIASLGQEFSMEMVEATNAMLAPLVPVPDEATVTRDIAYGPHERHRLDLFRAAGTESAPCVLFVHDGGFVMGDKGAPGAPFYNNLGAWAQAQGFAAATINYRLAPEVRWPAGREDVIAAILHLVRHAAEYRIDPQRIVLMGHSAGATHVADVVASPGAAAGTFAGAIMSSGFYDLASVVRDPFKPQYYGAEIEDWSSMSPLPGLIASDVPCLFAVCEYDMRECQEQARLLIDSWFTERGHLPVILVQQGHNHISGARQIGSLLDTFGQVLHSFVKGF</sequence>
<dbReference type="InterPro" id="IPR050300">
    <property type="entry name" value="GDXG_lipolytic_enzyme"/>
</dbReference>
<keyword evidence="1 3" id="KW-0378">Hydrolase</keyword>